<dbReference type="AlphaFoldDB" id="A0A835IEE3"/>
<name>A0A835IEE3_9MAGN</name>
<proteinExistence type="predicted"/>
<dbReference type="PANTHER" id="PTHR31263">
    <property type="entry name" value="CELLULASE FAMILY PROTEIN (AFU_ORTHOLOGUE AFUA_5G14560)"/>
    <property type="match status" value="1"/>
</dbReference>
<dbReference type="PANTHER" id="PTHR31263:SF44">
    <property type="entry name" value="OS04G0481200 PROTEIN"/>
    <property type="match status" value="1"/>
</dbReference>
<organism evidence="1 2">
    <name type="scientific">Coptis chinensis</name>
    <dbReference type="NCBI Taxonomy" id="261450"/>
    <lineage>
        <taxon>Eukaryota</taxon>
        <taxon>Viridiplantae</taxon>
        <taxon>Streptophyta</taxon>
        <taxon>Embryophyta</taxon>
        <taxon>Tracheophyta</taxon>
        <taxon>Spermatophyta</taxon>
        <taxon>Magnoliopsida</taxon>
        <taxon>Ranunculales</taxon>
        <taxon>Ranunculaceae</taxon>
        <taxon>Coptidoideae</taxon>
        <taxon>Coptis</taxon>
    </lineage>
</organism>
<reference evidence="1 2" key="1">
    <citation type="submission" date="2020-10" db="EMBL/GenBank/DDBJ databases">
        <title>The Coptis chinensis genome and diversification of protoberbering-type alkaloids.</title>
        <authorList>
            <person name="Wang B."/>
            <person name="Shu S."/>
            <person name="Song C."/>
            <person name="Liu Y."/>
        </authorList>
    </citation>
    <scope>NUCLEOTIDE SEQUENCE [LARGE SCALE GENOMIC DNA]</scope>
    <source>
        <strain evidence="1">HL-2020</strain>
        <tissue evidence="1">Leaf</tissue>
    </source>
</reference>
<sequence length="161" mass="18339">MHQPTRISYVGTDVALTKILFFFLKCLSISRMSFQADKDFDTKLWIQGLSRWPPCSKAPKCGYPVFLSEFRLDQRGGNVNGNRYFSCILGVIADLDMDWVLRTLQGDYYLSEGKRGMEEIMLDPKLSEVLSLTHADVSQKIISVTLLVNGLKSLQLQQERP</sequence>
<accession>A0A835IEE3</accession>
<dbReference type="EMBL" id="JADFTS010000003">
    <property type="protein sequence ID" value="KAF9614248.1"/>
    <property type="molecule type" value="Genomic_DNA"/>
</dbReference>
<keyword evidence="2" id="KW-1185">Reference proteome</keyword>
<evidence type="ECO:0000313" key="1">
    <source>
        <dbReference type="EMBL" id="KAF9614248.1"/>
    </source>
</evidence>
<dbReference type="Proteomes" id="UP000631114">
    <property type="component" value="Unassembled WGS sequence"/>
</dbReference>
<protein>
    <submittedName>
        <fullName evidence="1">Uncharacterized protein</fullName>
    </submittedName>
</protein>
<gene>
    <name evidence="1" type="ORF">IFM89_016509</name>
</gene>
<dbReference type="OrthoDB" id="1692898at2759"/>
<comment type="caution">
    <text evidence="1">The sequence shown here is derived from an EMBL/GenBank/DDBJ whole genome shotgun (WGS) entry which is preliminary data.</text>
</comment>
<evidence type="ECO:0000313" key="2">
    <source>
        <dbReference type="Proteomes" id="UP000631114"/>
    </source>
</evidence>